<dbReference type="CDD" id="cd01949">
    <property type="entry name" value="GGDEF"/>
    <property type="match status" value="1"/>
</dbReference>
<dbReference type="InterPro" id="IPR003660">
    <property type="entry name" value="HAMP_dom"/>
</dbReference>
<keyword evidence="8" id="KW-1185">Reference proteome</keyword>
<dbReference type="Gene3D" id="3.30.70.270">
    <property type="match status" value="1"/>
</dbReference>
<dbReference type="InterPro" id="IPR029787">
    <property type="entry name" value="Nucleotide_cyclase"/>
</dbReference>
<dbReference type="GO" id="GO:0016020">
    <property type="term" value="C:membrane"/>
    <property type="evidence" value="ECO:0007669"/>
    <property type="project" value="InterPro"/>
</dbReference>
<comment type="caution">
    <text evidence="7">The sequence shown here is derived from an EMBL/GenBank/DDBJ whole genome shotgun (WGS) entry which is preliminary data.</text>
</comment>
<evidence type="ECO:0000259" key="4">
    <source>
        <dbReference type="PROSITE" id="PS50883"/>
    </source>
</evidence>
<dbReference type="SMART" id="SM00267">
    <property type="entry name" value="GGDEF"/>
    <property type="match status" value="1"/>
</dbReference>
<dbReference type="GO" id="GO:0007165">
    <property type="term" value="P:signal transduction"/>
    <property type="evidence" value="ECO:0007669"/>
    <property type="project" value="InterPro"/>
</dbReference>
<feature type="domain" description="GGDEF" evidence="6">
    <location>
        <begin position="478"/>
        <end position="628"/>
    </location>
</feature>
<evidence type="ECO:0000259" key="6">
    <source>
        <dbReference type="PROSITE" id="PS50887"/>
    </source>
</evidence>
<keyword evidence="1" id="KW-0812">Transmembrane</keyword>
<dbReference type="SUPFAM" id="SSF141868">
    <property type="entry name" value="EAL domain-like"/>
    <property type="match status" value="1"/>
</dbReference>
<dbReference type="Pfam" id="PF00990">
    <property type="entry name" value="GGDEF"/>
    <property type="match status" value="1"/>
</dbReference>
<gene>
    <name evidence="7" type="ORF">EDC03_0780</name>
</gene>
<dbReference type="SMART" id="SM00052">
    <property type="entry name" value="EAL"/>
    <property type="match status" value="1"/>
</dbReference>
<accession>A0A3N1HQ59</accession>
<evidence type="ECO:0000256" key="2">
    <source>
        <dbReference type="ARBA" id="ARBA00022989"/>
    </source>
</evidence>
<evidence type="ECO:0000313" key="8">
    <source>
        <dbReference type="Proteomes" id="UP000276232"/>
    </source>
</evidence>
<dbReference type="InterPro" id="IPR043128">
    <property type="entry name" value="Rev_trsase/Diguanyl_cyclase"/>
</dbReference>
<protein>
    <submittedName>
        <fullName evidence="7">Diguanylate cyclase (GGDEF)-like protein</fullName>
    </submittedName>
</protein>
<dbReference type="Proteomes" id="UP000276232">
    <property type="component" value="Unassembled WGS sequence"/>
</dbReference>
<proteinExistence type="predicted"/>
<feature type="region of interest" description="Disordered" evidence="3">
    <location>
        <begin position="881"/>
        <end position="912"/>
    </location>
</feature>
<dbReference type="EMBL" id="RJKN01000002">
    <property type="protein sequence ID" value="ROP44654.1"/>
    <property type="molecule type" value="Genomic_DNA"/>
</dbReference>
<feature type="domain" description="HAMP" evidence="5">
    <location>
        <begin position="345"/>
        <end position="396"/>
    </location>
</feature>
<dbReference type="NCBIfam" id="TIGR00254">
    <property type="entry name" value="GGDEF"/>
    <property type="match status" value="1"/>
</dbReference>
<dbReference type="PROSITE" id="PS50885">
    <property type="entry name" value="HAMP"/>
    <property type="match status" value="1"/>
</dbReference>
<dbReference type="InterPro" id="IPR001633">
    <property type="entry name" value="EAL_dom"/>
</dbReference>
<dbReference type="SMART" id="SM00304">
    <property type="entry name" value="HAMP"/>
    <property type="match status" value="1"/>
</dbReference>
<evidence type="ECO:0000313" key="7">
    <source>
        <dbReference type="EMBL" id="ROP44654.1"/>
    </source>
</evidence>
<sequence>MLPLVATAVVATASIADRLDEAEAAGAAADQVRLITVVDDLRRAVDVEALSVVALDLAVDGEATDDAVRRVALHDLAAESSAARRATDRAVDALAATAADLSADGASAPSTSAATVSARLLTARSAADQSTTGTATTAQAYLSLSDTLGVVQQRTAAQVAAGALSARSTQAVQDLERVLQLERLAGQEAVSMLAARTADGAGDPATGAVAPGPDDAQERWLATWGAYTQLAGRSESLSTPQLRVAWRSALTAGPVQRLDADLTLAAGDGRAGPQRAPEADELLDLGRAVRARDGHLAALVEQASSAVGAAVTADAAGATSRAWLTAALGLAALAVGGAGALTQARWLSRAVRRLAEAARRITAGELIAVPVHGPGELRDAARALADAVSGLDHVQAQARAIARGDLETAMAAAPLPGPLGEVVRASLGRITATMHSRDELRSSLAHQAVHDALTGLPNRARAVALVTDALGRSRATGSTTGLLFVDLDGFKKVNDAHGHAAGDHVLRVVAQRLAAAVRPGDVVARLGGDEFVVLVEDVRAPQDLVLLGRRLVGTVSAPVLSWSTTPAAADTPTTATTLRVGASVGVALGRGDGATADASATDALLAEADTAVYRAKAGGRGRVEVFDDALRAEMTWRSTLEAQLRAGLAADELHLVYQPVVDLRTGATVGYEALARWDRPGSGPVPPDVFVPVAEASTLVCELGRWVLRTATTQLAAWRSQGLAPTATVAVNLSGRHVADPGVVDDVRTALERSGLAPGDLVVEVTETVLVDDTAATAHMARLRDLGVTVAIDDFGTGYTAIGQLARTPADVLKVDRGFVASDDPAHHRLVTLITHAAHAFGMSVVVEGVEHPSQLERCRADGADRAQGYLFSRPRTVKELFPSGAPAPRTPRVSTVPRQLPADDGVVHGGR</sequence>
<dbReference type="SUPFAM" id="SSF55073">
    <property type="entry name" value="Nucleotide cyclase"/>
    <property type="match status" value="1"/>
</dbReference>
<dbReference type="PANTHER" id="PTHR44757">
    <property type="entry name" value="DIGUANYLATE CYCLASE DGCP"/>
    <property type="match status" value="1"/>
</dbReference>
<dbReference type="Gene3D" id="6.10.340.10">
    <property type="match status" value="1"/>
</dbReference>
<evidence type="ECO:0000256" key="3">
    <source>
        <dbReference type="SAM" id="MobiDB-lite"/>
    </source>
</evidence>
<name>A0A3N1HQ59_9ACTN</name>
<reference evidence="7 8" key="1">
    <citation type="journal article" date="2015" name="Stand. Genomic Sci.">
        <title>Genomic Encyclopedia of Bacterial and Archaeal Type Strains, Phase III: the genomes of soil and plant-associated and newly described type strains.</title>
        <authorList>
            <person name="Whitman W.B."/>
            <person name="Woyke T."/>
            <person name="Klenk H.P."/>
            <person name="Zhou Y."/>
            <person name="Lilburn T.G."/>
            <person name="Beck B.J."/>
            <person name="De Vos P."/>
            <person name="Vandamme P."/>
            <person name="Eisen J.A."/>
            <person name="Garrity G."/>
            <person name="Hugenholtz P."/>
            <person name="Kyrpides N.C."/>
        </authorList>
    </citation>
    <scope>NUCLEOTIDE SEQUENCE [LARGE SCALE GENOMIC DNA]</scope>
    <source>
        <strain evidence="7 8">CECT 7306</strain>
    </source>
</reference>
<organism evidence="7 8">
    <name type="scientific">Pseudokineococcus lusitanus</name>
    <dbReference type="NCBI Taxonomy" id="763993"/>
    <lineage>
        <taxon>Bacteria</taxon>
        <taxon>Bacillati</taxon>
        <taxon>Actinomycetota</taxon>
        <taxon>Actinomycetes</taxon>
        <taxon>Kineosporiales</taxon>
        <taxon>Kineosporiaceae</taxon>
        <taxon>Pseudokineococcus</taxon>
    </lineage>
</organism>
<dbReference type="Pfam" id="PF00563">
    <property type="entry name" value="EAL"/>
    <property type="match status" value="1"/>
</dbReference>
<keyword evidence="2" id="KW-1133">Transmembrane helix</keyword>
<dbReference type="Pfam" id="PF00672">
    <property type="entry name" value="HAMP"/>
    <property type="match status" value="1"/>
</dbReference>
<dbReference type="InParanoid" id="A0A3N1HQ59"/>
<dbReference type="InterPro" id="IPR000160">
    <property type="entry name" value="GGDEF_dom"/>
</dbReference>
<dbReference type="AlphaFoldDB" id="A0A3N1HQ59"/>
<dbReference type="PROSITE" id="PS50887">
    <property type="entry name" value="GGDEF"/>
    <property type="match status" value="1"/>
</dbReference>
<evidence type="ECO:0000256" key="1">
    <source>
        <dbReference type="ARBA" id="ARBA00022692"/>
    </source>
</evidence>
<dbReference type="PANTHER" id="PTHR44757:SF2">
    <property type="entry name" value="BIOFILM ARCHITECTURE MAINTENANCE PROTEIN MBAA"/>
    <property type="match status" value="1"/>
</dbReference>
<dbReference type="InterPro" id="IPR052155">
    <property type="entry name" value="Biofilm_reg_signaling"/>
</dbReference>
<dbReference type="Gene3D" id="3.20.20.450">
    <property type="entry name" value="EAL domain"/>
    <property type="match status" value="1"/>
</dbReference>
<evidence type="ECO:0000259" key="5">
    <source>
        <dbReference type="PROSITE" id="PS50885"/>
    </source>
</evidence>
<feature type="domain" description="EAL" evidence="4">
    <location>
        <begin position="637"/>
        <end position="889"/>
    </location>
</feature>
<dbReference type="InterPro" id="IPR035919">
    <property type="entry name" value="EAL_sf"/>
</dbReference>
<keyword evidence="2" id="KW-0472">Membrane</keyword>
<dbReference type="CDD" id="cd01948">
    <property type="entry name" value="EAL"/>
    <property type="match status" value="1"/>
</dbReference>
<dbReference type="PROSITE" id="PS50883">
    <property type="entry name" value="EAL"/>
    <property type="match status" value="1"/>
</dbReference>